<feature type="domain" description="MADS-box" evidence="6">
    <location>
        <begin position="1"/>
        <end position="61"/>
    </location>
</feature>
<name>A0A8X7ZUK8_POPTO</name>
<dbReference type="Proteomes" id="UP000886885">
    <property type="component" value="Chromosome 4D"/>
</dbReference>
<dbReference type="GO" id="GO:0045944">
    <property type="term" value="P:positive regulation of transcription by RNA polymerase II"/>
    <property type="evidence" value="ECO:0007669"/>
    <property type="project" value="InterPro"/>
</dbReference>
<evidence type="ECO:0000256" key="5">
    <source>
        <dbReference type="ARBA" id="ARBA00023242"/>
    </source>
</evidence>
<reference evidence="7" key="1">
    <citation type="journal article" date="2020" name="bioRxiv">
        <title>Hybrid origin of Populus tomentosa Carr. identified through genome sequencing and phylogenomic analysis.</title>
        <authorList>
            <person name="An X."/>
            <person name="Gao K."/>
            <person name="Chen Z."/>
            <person name="Li J."/>
            <person name="Yang X."/>
            <person name="Yang X."/>
            <person name="Zhou J."/>
            <person name="Guo T."/>
            <person name="Zhao T."/>
            <person name="Huang S."/>
            <person name="Miao D."/>
            <person name="Khan W.U."/>
            <person name="Rao P."/>
            <person name="Ye M."/>
            <person name="Lei B."/>
            <person name="Liao W."/>
            <person name="Wang J."/>
            <person name="Ji L."/>
            <person name="Li Y."/>
            <person name="Guo B."/>
            <person name="Mustafa N.S."/>
            <person name="Li S."/>
            <person name="Yun Q."/>
            <person name="Keller S.R."/>
            <person name="Mao J."/>
            <person name="Zhang R."/>
            <person name="Strauss S.H."/>
        </authorList>
    </citation>
    <scope>NUCLEOTIDE SEQUENCE</scope>
    <source>
        <strain evidence="7">GM15</strain>
        <tissue evidence="7">Leaf</tissue>
    </source>
</reference>
<keyword evidence="5" id="KW-0539">Nucleus</keyword>
<comment type="caution">
    <text evidence="7">The sequence shown here is derived from an EMBL/GenBank/DDBJ whole genome shotgun (WGS) entry which is preliminary data.</text>
</comment>
<comment type="subcellular location">
    <subcellularLocation>
        <location evidence="1">Nucleus</location>
    </subcellularLocation>
</comment>
<dbReference type="CDD" id="cd00265">
    <property type="entry name" value="MADS_MEF2_like"/>
    <property type="match status" value="1"/>
</dbReference>
<dbReference type="GO" id="GO:0005634">
    <property type="term" value="C:nucleus"/>
    <property type="evidence" value="ECO:0007669"/>
    <property type="project" value="UniProtKB-SubCell"/>
</dbReference>
<dbReference type="SMART" id="SM00432">
    <property type="entry name" value="MADS"/>
    <property type="match status" value="1"/>
</dbReference>
<accession>A0A8X7ZUK8</accession>
<keyword evidence="8" id="KW-1185">Reference proteome</keyword>
<evidence type="ECO:0000313" key="7">
    <source>
        <dbReference type="EMBL" id="KAG6777578.1"/>
    </source>
</evidence>
<keyword evidence="3" id="KW-0238">DNA-binding</keyword>
<dbReference type="PANTHER" id="PTHR48019">
    <property type="entry name" value="SERUM RESPONSE FACTOR HOMOLOG"/>
    <property type="match status" value="1"/>
</dbReference>
<evidence type="ECO:0000256" key="4">
    <source>
        <dbReference type="ARBA" id="ARBA00023163"/>
    </source>
</evidence>
<proteinExistence type="predicted"/>
<dbReference type="FunFam" id="3.40.1810.10:FF:000003">
    <property type="entry name" value="MADS-box transcription factor MADS-MC"/>
    <property type="match status" value="1"/>
</dbReference>
<evidence type="ECO:0000256" key="3">
    <source>
        <dbReference type="ARBA" id="ARBA00023125"/>
    </source>
</evidence>
<evidence type="ECO:0000259" key="6">
    <source>
        <dbReference type="PROSITE" id="PS50066"/>
    </source>
</evidence>
<evidence type="ECO:0000313" key="8">
    <source>
        <dbReference type="Proteomes" id="UP000886885"/>
    </source>
</evidence>
<organism evidence="7 8">
    <name type="scientific">Populus tomentosa</name>
    <name type="common">Chinese white poplar</name>
    <dbReference type="NCBI Taxonomy" id="118781"/>
    <lineage>
        <taxon>Eukaryota</taxon>
        <taxon>Viridiplantae</taxon>
        <taxon>Streptophyta</taxon>
        <taxon>Embryophyta</taxon>
        <taxon>Tracheophyta</taxon>
        <taxon>Spermatophyta</taxon>
        <taxon>Magnoliopsida</taxon>
        <taxon>eudicotyledons</taxon>
        <taxon>Gunneridae</taxon>
        <taxon>Pentapetalae</taxon>
        <taxon>rosids</taxon>
        <taxon>fabids</taxon>
        <taxon>Malpighiales</taxon>
        <taxon>Salicaceae</taxon>
        <taxon>Saliceae</taxon>
        <taxon>Populus</taxon>
    </lineage>
</organism>
<dbReference type="EMBL" id="JAAWWB010000008">
    <property type="protein sequence ID" value="KAG6777578.1"/>
    <property type="molecule type" value="Genomic_DNA"/>
</dbReference>
<evidence type="ECO:0000256" key="1">
    <source>
        <dbReference type="ARBA" id="ARBA00004123"/>
    </source>
</evidence>
<dbReference type="InterPro" id="IPR033896">
    <property type="entry name" value="MEF2-like_N"/>
</dbReference>
<dbReference type="AlphaFoldDB" id="A0A8X7ZUK8"/>
<evidence type="ECO:0000256" key="2">
    <source>
        <dbReference type="ARBA" id="ARBA00023015"/>
    </source>
</evidence>
<keyword evidence="4" id="KW-0804">Transcription</keyword>
<protein>
    <recommendedName>
        <fullName evidence="6">MADS-box domain-containing protein</fullName>
    </recommendedName>
</protein>
<dbReference type="Pfam" id="PF00319">
    <property type="entry name" value="SRF-TF"/>
    <property type="match status" value="1"/>
</dbReference>
<sequence length="98" mass="11200">MGRGRVQLKRIENKINRQVTFSKRRTGLLKKAHEISVLCDADVALIVFSTRGKLFEYSTDSRFSGVTKVAGLVSDLCNNNVNHYIYHRVYRFSAFSSL</sequence>
<dbReference type="OrthoDB" id="828351at2759"/>
<keyword evidence="2" id="KW-0805">Transcription regulation</keyword>
<dbReference type="GO" id="GO:0046983">
    <property type="term" value="F:protein dimerization activity"/>
    <property type="evidence" value="ECO:0007669"/>
    <property type="project" value="InterPro"/>
</dbReference>
<dbReference type="PROSITE" id="PS50066">
    <property type="entry name" value="MADS_BOX_2"/>
    <property type="match status" value="1"/>
</dbReference>
<gene>
    <name evidence="7" type="ORF">POTOM_017403</name>
</gene>
<dbReference type="PROSITE" id="PS00350">
    <property type="entry name" value="MADS_BOX_1"/>
    <property type="match status" value="1"/>
</dbReference>
<dbReference type="GO" id="GO:0000977">
    <property type="term" value="F:RNA polymerase II transcription regulatory region sequence-specific DNA binding"/>
    <property type="evidence" value="ECO:0007669"/>
    <property type="project" value="InterPro"/>
</dbReference>
<dbReference type="InterPro" id="IPR050142">
    <property type="entry name" value="MADS-box/MEF2_TF"/>
</dbReference>
<dbReference type="InterPro" id="IPR002100">
    <property type="entry name" value="TF_MADSbox"/>
</dbReference>